<dbReference type="OrthoDB" id="1708823at2759"/>
<dbReference type="GeneID" id="18934962"/>
<dbReference type="FunCoup" id="F4RSN7">
    <property type="interactions" value="838"/>
</dbReference>
<organism evidence="3">
    <name type="scientific">Melampsora larici-populina (strain 98AG31 / pathotype 3-4-7)</name>
    <name type="common">Poplar leaf rust fungus</name>
    <dbReference type="NCBI Taxonomy" id="747676"/>
    <lineage>
        <taxon>Eukaryota</taxon>
        <taxon>Fungi</taxon>
        <taxon>Dikarya</taxon>
        <taxon>Basidiomycota</taxon>
        <taxon>Pucciniomycotina</taxon>
        <taxon>Pucciniomycetes</taxon>
        <taxon>Pucciniales</taxon>
        <taxon>Melampsoraceae</taxon>
        <taxon>Melampsora</taxon>
    </lineage>
</organism>
<dbReference type="PANTHER" id="PTHR10953:SF162">
    <property type="entry name" value="SUMO-ACTIVATING ENZYME SUBUNIT 1"/>
    <property type="match status" value="1"/>
</dbReference>
<dbReference type="KEGG" id="mlr:MELLADRAFT_88698"/>
<dbReference type="eggNOG" id="KOG2014">
    <property type="taxonomic scope" value="Eukaryota"/>
</dbReference>
<dbReference type="InterPro" id="IPR045886">
    <property type="entry name" value="ThiF/MoeB/HesA"/>
</dbReference>
<dbReference type="InterPro" id="IPR000594">
    <property type="entry name" value="ThiF_NAD_FAD-bd"/>
</dbReference>
<gene>
    <name evidence="2" type="ORF">MELLADRAFT_88698</name>
</gene>
<dbReference type="EMBL" id="GL883117">
    <property type="protein sequence ID" value="EGG04630.1"/>
    <property type="molecule type" value="Genomic_DNA"/>
</dbReference>
<evidence type="ECO:0000313" key="3">
    <source>
        <dbReference type="Proteomes" id="UP000001072"/>
    </source>
</evidence>
<dbReference type="AlphaFoldDB" id="F4RSN7"/>
<accession>F4RSN7</accession>
<dbReference type="Proteomes" id="UP000001072">
    <property type="component" value="Unassembled WGS sequence"/>
</dbReference>
<protein>
    <recommendedName>
        <fullName evidence="1">THIF-type NAD/FAD binding fold domain-containing protein</fullName>
    </recommendedName>
</protein>
<dbReference type="PANTHER" id="PTHR10953">
    <property type="entry name" value="UBIQUITIN-ACTIVATING ENZYME E1"/>
    <property type="match status" value="1"/>
</dbReference>
<sequence>MINFTGITTEACKNIVLAGIGSITIADEGLVQIEDLGAGFFFRDEDVGKQRVHAGRDRINSLNPRVQVIGISEQVSTKITDIEFLKTFNVVCLNDSNSFVISEVNTACRKAGVPLFVSGCLGLDGYLFVDLIDHTYLRVKDVGFGGEKTQEKKCQKFVHFSEMLEGSLNHVTPRRHKKISPMLLGCLALFQFQASHEGMLPQGSDDLPALVEICDQVIKKRNLQQVSTPTTILERLCQSSGAEFVATCAIVGSVMSQEVLNVLGAQQPPVVNLFVFDGQRCAGDVYALGALRIEPW</sequence>
<dbReference type="HOGENOM" id="CLU_002556_4_1_1"/>
<dbReference type="GO" id="GO:0019948">
    <property type="term" value="F:SUMO activating enzyme activity"/>
    <property type="evidence" value="ECO:0007669"/>
    <property type="project" value="TreeGrafter"/>
</dbReference>
<dbReference type="Gene3D" id="3.40.50.720">
    <property type="entry name" value="NAD(P)-binding Rossmann-like Domain"/>
    <property type="match status" value="1"/>
</dbReference>
<dbReference type="GO" id="GO:0005737">
    <property type="term" value="C:cytoplasm"/>
    <property type="evidence" value="ECO:0007669"/>
    <property type="project" value="TreeGrafter"/>
</dbReference>
<dbReference type="InterPro" id="IPR035985">
    <property type="entry name" value="Ubiquitin-activating_enz"/>
</dbReference>
<dbReference type="GO" id="GO:0016925">
    <property type="term" value="P:protein sumoylation"/>
    <property type="evidence" value="ECO:0007669"/>
    <property type="project" value="TreeGrafter"/>
</dbReference>
<proteinExistence type="predicted"/>
<feature type="domain" description="THIF-type NAD/FAD binding fold" evidence="1">
    <location>
        <begin position="9"/>
        <end position="277"/>
    </location>
</feature>
<reference evidence="3" key="1">
    <citation type="journal article" date="2011" name="Proc. Natl. Acad. Sci. U.S.A.">
        <title>Obligate biotrophy features unraveled by the genomic analysis of rust fungi.</title>
        <authorList>
            <person name="Duplessis S."/>
            <person name="Cuomo C.A."/>
            <person name="Lin Y.-C."/>
            <person name="Aerts A."/>
            <person name="Tisserant E."/>
            <person name="Veneault-Fourrey C."/>
            <person name="Joly D.L."/>
            <person name="Hacquard S."/>
            <person name="Amselem J."/>
            <person name="Cantarel B.L."/>
            <person name="Chiu R."/>
            <person name="Coutinho P.M."/>
            <person name="Feau N."/>
            <person name="Field M."/>
            <person name="Frey P."/>
            <person name="Gelhaye E."/>
            <person name="Goldberg J."/>
            <person name="Grabherr M.G."/>
            <person name="Kodira C.D."/>
            <person name="Kohler A."/>
            <person name="Kuees U."/>
            <person name="Lindquist E.A."/>
            <person name="Lucas S.M."/>
            <person name="Mago R."/>
            <person name="Mauceli E."/>
            <person name="Morin E."/>
            <person name="Murat C."/>
            <person name="Pangilinan J.L."/>
            <person name="Park R."/>
            <person name="Pearson M."/>
            <person name="Quesneville H."/>
            <person name="Rouhier N."/>
            <person name="Sakthikumar S."/>
            <person name="Salamov A.A."/>
            <person name="Schmutz J."/>
            <person name="Selles B."/>
            <person name="Shapiro H."/>
            <person name="Tanguay P."/>
            <person name="Tuskan G.A."/>
            <person name="Henrissat B."/>
            <person name="Van de Peer Y."/>
            <person name="Rouze P."/>
            <person name="Ellis J.G."/>
            <person name="Dodds P.N."/>
            <person name="Schein J.E."/>
            <person name="Zhong S."/>
            <person name="Hamelin R.C."/>
            <person name="Grigoriev I.V."/>
            <person name="Szabo L.J."/>
            <person name="Martin F."/>
        </authorList>
    </citation>
    <scope>NUCLEOTIDE SEQUENCE [LARGE SCALE GENOMIC DNA]</scope>
    <source>
        <strain evidence="3">98AG31 / pathotype 3-4-7</strain>
    </source>
</reference>
<keyword evidence="3" id="KW-1185">Reference proteome</keyword>
<evidence type="ECO:0000313" key="2">
    <source>
        <dbReference type="EMBL" id="EGG04630.1"/>
    </source>
</evidence>
<dbReference type="GO" id="GO:0031510">
    <property type="term" value="C:SUMO activating enzyme complex"/>
    <property type="evidence" value="ECO:0007669"/>
    <property type="project" value="TreeGrafter"/>
</dbReference>
<dbReference type="STRING" id="747676.F4RSN7"/>
<dbReference type="Pfam" id="PF00899">
    <property type="entry name" value="ThiF"/>
    <property type="match status" value="1"/>
</dbReference>
<dbReference type="InParanoid" id="F4RSN7"/>
<evidence type="ECO:0000259" key="1">
    <source>
        <dbReference type="Pfam" id="PF00899"/>
    </source>
</evidence>
<dbReference type="VEuPathDB" id="FungiDB:MELLADRAFT_88698"/>
<name>F4RSN7_MELLP</name>
<dbReference type="RefSeq" id="XP_007412069.1">
    <property type="nucleotide sequence ID" value="XM_007412007.1"/>
</dbReference>
<dbReference type="SUPFAM" id="SSF69572">
    <property type="entry name" value="Activating enzymes of the ubiquitin-like proteins"/>
    <property type="match status" value="1"/>
</dbReference>